<keyword evidence="2" id="KW-1185">Reference proteome</keyword>
<accession>A0A9J5W7P4</accession>
<sequence>MMRTIDFSEEGKMLITLEQRAISCPIGDLPTGLGDLQAFISSFFSAALFLLAN</sequence>
<gene>
    <name evidence="1" type="ORF">H5410_061117</name>
</gene>
<comment type="caution">
    <text evidence="1">The sequence shown here is derived from an EMBL/GenBank/DDBJ whole genome shotgun (WGS) entry which is preliminary data.</text>
</comment>
<reference evidence="1 2" key="1">
    <citation type="submission" date="2020-09" db="EMBL/GenBank/DDBJ databases">
        <title>De no assembly of potato wild relative species, Solanum commersonii.</title>
        <authorList>
            <person name="Cho K."/>
        </authorList>
    </citation>
    <scope>NUCLEOTIDE SEQUENCE [LARGE SCALE GENOMIC DNA]</scope>
    <source>
        <strain evidence="1">LZ3.2</strain>
        <tissue evidence="1">Leaf</tissue>
    </source>
</reference>
<organism evidence="1 2">
    <name type="scientific">Solanum commersonii</name>
    <name type="common">Commerson's wild potato</name>
    <name type="synonym">Commerson's nightshade</name>
    <dbReference type="NCBI Taxonomy" id="4109"/>
    <lineage>
        <taxon>Eukaryota</taxon>
        <taxon>Viridiplantae</taxon>
        <taxon>Streptophyta</taxon>
        <taxon>Embryophyta</taxon>
        <taxon>Tracheophyta</taxon>
        <taxon>Spermatophyta</taxon>
        <taxon>Magnoliopsida</taxon>
        <taxon>eudicotyledons</taxon>
        <taxon>Gunneridae</taxon>
        <taxon>Pentapetalae</taxon>
        <taxon>asterids</taxon>
        <taxon>lamiids</taxon>
        <taxon>Solanales</taxon>
        <taxon>Solanaceae</taxon>
        <taxon>Solanoideae</taxon>
        <taxon>Solaneae</taxon>
        <taxon>Solanum</taxon>
    </lineage>
</organism>
<protein>
    <submittedName>
        <fullName evidence="1">Uncharacterized protein</fullName>
    </submittedName>
</protein>
<evidence type="ECO:0000313" key="1">
    <source>
        <dbReference type="EMBL" id="KAG5571351.1"/>
    </source>
</evidence>
<evidence type="ECO:0000313" key="2">
    <source>
        <dbReference type="Proteomes" id="UP000824120"/>
    </source>
</evidence>
<dbReference type="Proteomes" id="UP000824120">
    <property type="component" value="Chromosome 12"/>
</dbReference>
<dbReference type="AlphaFoldDB" id="A0A9J5W7P4"/>
<dbReference type="EMBL" id="JACXVP010000012">
    <property type="protein sequence ID" value="KAG5571351.1"/>
    <property type="molecule type" value="Genomic_DNA"/>
</dbReference>
<proteinExistence type="predicted"/>
<name>A0A9J5W7P4_SOLCO</name>